<reference evidence="1" key="1">
    <citation type="submission" date="2020-08" db="EMBL/GenBank/DDBJ databases">
        <title>Multicomponent nature underlies the extraordinary mechanical properties of spider dragline silk.</title>
        <authorList>
            <person name="Kono N."/>
            <person name="Nakamura H."/>
            <person name="Mori M."/>
            <person name="Yoshida Y."/>
            <person name="Ohtoshi R."/>
            <person name="Malay A.D."/>
            <person name="Moran D.A.P."/>
            <person name="Tomita M."/>
            <person name="Numata K."/>
            <person name="Arakawa K."/>
        </authorList>
    </citation>
    <scope>NUCLEOTIDE SEQUENCE</scope>
</reference>
<comment type="caution">
    <text evidence="1">The sequence shown here is derived from an EMBL/GenBank/DDBJ whole genome shotgun (WGS) entry which is preliminary data.</text>
</comment>
<sequence length="321" mass="36772">MEILVKVQREEHMKEDSPSLSPTLKFSYIMSLDQQIKIFVPRKGYVKNVLDIESADRKANPEMIKSPETDLAELEEKRRTLAANRIPKLVLKGLPATTDADDIKNDLLEKGIKVEKVTQLRQFKTKMPQPIYMMEISRDENVDDILPGPQILTFFSTKIHVINDFSKLLNNFPNISKPSCANQEVKDIVVHSIDTFGPPVCDKPRHMAPDRLKNAKMEFQHMLDLGHLRSSSSNFSSEGISPLPDRVDAIQEFQLRRFLGMYNFYRRFIPKAAHTLAPLVKFLGHTNKKEPSRPSKNPQTLLEWTKEVENSLTAANTLKQH</sequence>
<dbReference type="InterPro" id="IPR043128">
    <property type="entry name" value="Rev_trsase/Diguanyl_cyclase"/>
</dbReference>
<dbReference type="Proteomes" id="UP000886998">
    <property type="component" value="Unassembled WGS sequence"/>
</dbReference>
<keyword evidence="2" id="KW-1185">Reference proteome</keyword>
<evidence type="ECO:0000313" key="2">
    <source>
        <dbReference type="Proteomes" id="UP000886998"/>
    </source>
</evidence>
<dbReference type="AlphaFoldDB" id="A0A8X6YCK1"/>
<dbReference type="OrthoDB" id="8123891at2759"/>
<accession>A0A8X6YCK1</accession>
<proteinExistence type="predicted"/>
<dbReference type="InterPro" id="IPR043502">
    <property type="entry name" value="DNA/RNA_pol_sf"/>
</dbReference>
<dbReference type="EMBL" id="BMAV01016387">
    <property type="protein sequence ID" value="GFY67094.1"/>
    <property type="molecule type" value="Genomic_DNA"/>
</dbReference>
<dbReference type="SUPFAM" id="SSF56672">
    <property type="entry name" value="DNA/RNA polymerases"/>
    <property type="match status" value="1"/>
</dbReference>
<dbReference type="GO" id="GO:0071897">
    <property type="term" value="P:DNA biosynthetic process"/>
    <property type="evidence" value="ECO:0007669"/>
    <property type="project" value="UniProtKB-ARBA"/>
</dbReference>
<organism evidence="1 2">
    <name type="scientific">Trichonephila inaurata madagascariensis</name>
    <dbReference type="NCBI Taxonomy" id="2747483"/>
    <lineage>
        <taxon>Eukaryota</taxon>
        <taxon>Metazoa</taxon>
        <taxon>Ecdysozoa</taxon>
        <taxon>Arthropoda</taxon>
        <taxon>Chelicerata</taxon>
        <taxon>Arachnida</taxon>
        <taxon>Araneae</taxon>
        <taxon>Araneomorphae</taxon>
        <taxon>Entelegynae</taxon>
        <taxon>Araneoidea</taxon>
        <taxon>Nephilidae</taxon>
        <taxon>Trichonephila</taxon>
        <taxon>Trichonephila inaurata</taxon>
    </lineage>
</organism>
<protein>
    <submittedName>
        <fullName evidence="1">Transposon Ty3-G Gag-Pol polyprotein</fullName>
    </submittedName>
</protein>
<evidence type="ECO:0000313" key="1">
    <source>
        <dbReference type="EMBL" id="GFY67094.1"/>
    </source>
</evidence>
<name>A0A8X6YCK1_9ARAC</name>
<gene>
    <name evidence="1" type="primary">TY3B-G_447</name>
    <name evidence="1" type="ORF">TNIN_486431</name>
</gene>
<dbReference type="Gene3D" id="3.30.70.270">
    <property type="match status" value="1"/>
</dbReference>